<keyword evidence="6 12" id="KW-1003">Cell membrane</keyword>
<comment type="subcellular location">
    <subcellularLocation>
        <location evidence="12">Cell membrane</location>
        <topology evidence="12">Peripheral membrane protein</topology>
    </subcellularLocation>
    <subcellularLocation>
        <location evidence="2">Membrane</location>
        <topology evidence="2">Peripheral membrane protein</topology>
    </subcellularLocation>
</comment>
<dbReference type="GO" id="GO:0042777">
    <property type="term" value="P:proton motive force-driven plasma membrane ATP synthesis"/>
    <property type="evidence" value="ECO:0007669"/>
    <property type="project" value="UniProtKB-UniRule"/>
</dbReference>
<dbReference type="Proteomes" id="UP000070186">
    <property type="component" value="Unassembled WGS sequence"/>
</dbReference>
<keyword evidence="7 12" id="KW-0375">Hydrogen ion transport</keyword>
<dbReference type="NCBIfam" id="NF004144">
    <property type="entry name" value="PRK05621.1-1"/>
    <property type="match status" value="1"/>
</dbReference>
<evidence type="ECO:0000256" key="11">
    <source>
        <dbReference type="ARBA" id="ARBA00023310"/>
    </source>
</evidence>
<name>A0A133XFG5_9RHOO</name>
<keyword evidence="10 12" id="KW-0139">CF(1)</keyword>
<dbReference type="Gene3D" id="3.40.1380.10">
    <property type="match status" value="1"/>
</dbReference>
<comment type="function">
    <text evidence="1 12">Produces ATP from ADP in the presence of a proton gradient across the membrane. The gamma chain is believed to be important in regulating ATPase activity and the flow of protons through the CF(0) complex.</text>
</comment>
<accession>A0A133XFG5</accession>
<evidence type="ECO:0000256" key="3">
    <source>
        <dbReference type="ARBA" id="ARBA00007681"/>
    </source>
</evidence>
<keyword evidence="8 12" id="KW-0406">Ion transport</keyword>
<comment type="caution">
    <text evidence="13">The sequence shown here is derived from an EMBL/GenBank/DDBJ whole genome shotgun (WGS) entry which is preliminary data.</text>
</comment>
<evidence type="ECO:0000256" key="10">
    <source>
        <dbReference type="ARBA" id="ARBA00023196"/>
    </source>
</evidence>
<evidence type="ECO:0000256" key="1">
    <source>
        <dbReference type="ARBA" id="ARBA00003456"/>
    </source>
</evidence>
<dbReference type="GO" id="GO:0005886">
    <property type="term" value="C:plasma membrane"/>
    <property type="evidence" value="ECO:0007669"/>
    <property type="project" value="UniProtKB-SubCell"/>
</dbReference>
<dbReference type="GO" id="GO:0045259">
    <property type="term" value="C:proton-transporting ATP synthase complex"/>
    <property type="evidence" value="ECO:0007669"/>
    <property type="project" value="UniProtKB-KW"/>
</dbReference>
<dbReference type="STRING" id="281362.AT959_17300"/>
<dbReference type="EMBL" id="LODL01000035">
    <property type="protein sequence ID" value="KXB29687.1"/>
    <property type="molecule type" value="Genomic_DNA"/>
</dbReference>
<dbReference type="PANTHER" id="PTHR11693">
    <property type="entry name" value="ATP SYNTHASE GAMMA CHAIN"/>
    <property type="match status" value="1"/>
</dbReference>
<dbReference type="PRINTS" id="PR00126">
    <property type="entry name" value="ATPASEGAMMA"/>
</dbReference>
<evidence type="ECO:0000313" key="13">
    <source>
        <dbReference type="EMBL" id="KXB29687.1"/>
    </source>
</evidence>
<dbReference type="InterPro" id="IPR035968">
    <property type="entry name" value="ATP_synth_F1_ATPase_gsu"/>
</dbReference>
<evidence type="ECO:0000256" key="9">
    <source>
        <dbReference type="ARBA" id="ARBA00023136"/>
    </source>
</evidence>
<keyword evidence="11 12" id="KW-0066">ATP synthesis</keyword>
<evidence type="ECO:0000256" key="8">
    <source>
        <dbReference type="ARBA" id="ARBA00023065"/>
    </source>
</evidence>
<dbReference type="RefSeq" id="WP_066885796.1">
    <property type="nucleotide sequence ID" value="NZ_LODL01000035.1"/>
</dbReference>
<dbReference type="GO" id="GO:0005524">
    <property type="term" value="F:ATP binding"/>
    <property type="evidence" value="ECO:0007669"/>
    <property type="project" value="UniProtKB-UniRule"/>
</dbReference>
<keyword evidence="14" id="KW-1185">Reference proteome</keyword>
<keyword evidence="9 12" id="KW-0472">Membrane</keyword>
<evidence type="ECO:0000256" key="7">
    <source>
        <dbReference type="ARBA" id="ARBA00022781"/>
    </source>
</evidence>
<dbReference type="GO" id="GO:0046933">
    <property type="term" value="F:proton-transporting ATP synthase activity, rotational mechanism"/>
    <property type="evidence" value="ECO:0007669"/>
    <property type="project" value="UniProtKB-UniRule"/>
</dbReference>
<dbReference type="CDD" id="cd12151">
    <property type="entry name" value="F1-ATPase_gamma"/>
    <property type="match status" value="1"/>
</dbReference>
<dbReference type="InterPro" id="IPR000131">
    <property type="entry name" value="ATP_synth_F1_gsu"/>
</dbReference>
<dbReference type="NCBIfam" id="TIGR01146">
    <property type="entry name" value="ATPsyn_F1gamma"/>
    <property type="match status" value="1"/>
</dbReference>
<comment type="similarity">
    <text evidence="3 12">Belongs to the ATPase gamma chain family.</text>
</comment>
<evidence type="ECO:0000256" key="12">
    <source>
        <dbReference type="HAMAP-Rule" id="MF_00815"/>
    </source>
</evidence>
<keyword evidence="5 12" id="KW-0813">Transport</keyword>
<sequence length="289" mass="31697">MASGKEIRNKIKSVEGTRKITKAMEMVAASKMRKAQERMRAARPYGEKIRRVAGNLSHALTEYKHPFLTKREQANIGMILVTSDKGLCGGLNSNLLRLAVIKMKEFDAQGKKFQATCIGNKGLGFMQRAGAKVVSSVIGLGDTPHLEKLIGPVKVQLDAYMNGEIDALYIGYTRFINTMKQEPVFEQILPLSDDAVGSTTKSNSSWDYVYEPEAKAVIDDLLIRYVEALIYQAVAENMASEQSARMVAMKSASDNAKNVIGELKLVYNKARQAAITKELSEIVSGAAAV</sequence>
<dbReference type="SUPFAM" id="SSF52943">
    <property type="entry name" value="ATP synthase (F1-ATPase), gamma subunit"/>
    <property type="match status" value="1"/>
</dbReference>
<evidence type="ECO:0000256" key="4">
    <source>
        <dbReference type="ARBA" id="ARBA00011648"/>
    </source>
</evidence>
<protein>
    <recommendedName>
        <fullName evidence="12">ATP synthase gamma chain</fullName>
    </recommendedName>
    <alternativeName>
        <fullName evidence="12">ATP synthase F1 sector gamma subunit</fullName>
    </alternativeName>
    <alternativeName>
        <fullName evidence="12">F-ATPase gamma subunit</fullName>
    </alternativeName>
</protein>
<dbReference type="HAMAP" id="MF_00815">
    <property type="entry name" value="ATP_synth_gamma_bact"/>
    <property type="match status" value="1"/>
</dbReference>
<evidence type="ECO:0000313" key="14">
    <source>
        <dbReference type="Proteomes" id="UP000070186"/>
    </source>
</evidence>
<dbReference type="AlphaFoldDB" id="A0A133XFG5"/>
<dbReference type="Pfam" id="PF00231">
    <property type="entry name" value="ATP-synt"/>
    <property type="match status" value="1"/>
</dbReference>
<dbReference type="InterPro" id="IPR023632">
    <property type="entry name" value="ATP_synth_F1_gsu_CS"/>
</dbReference>
<evidence type="ECO:0000256" key="5">
    <source>
        <dbReference type="ARBA" id="ARBA00022448"/>
    </source>
</evidence>
<dbReference type="PROSITE" id="PS00153">
    <property type="entry name" value="ATPASE_GAMMA"/>
    <property type="match status" value="1"/>
</dbReference>
<dbReference type="PANTHER" id="PTHR11693:SF22">
    <property type="entry name" value="ATP SYNTHASE SUBUNIT GAMMA, MITOCHONDRIAL"/>
    <property type="match status" value="1"/>
</dbReference>
<reference evidence="13 14" key="1">
    <citation type="submission" date="2015-12" db="EMBL/GenBank/DDBJ databases">
        <title>Nitrous oxide reduction kinetics distinguish bacteria harboring typical versus atypical NosZ.</title>
        <authorList>
            <person name="Yoon S."/>
            <person name="Nissen S."/>
            <person name="Park D."/>
            <person name="Sanford R.A."/>
            <person name="Loeffler F.E."/>
        </authorList>
    </citation>
    <scope>NUCLEOTIDE SEQUENCE [LARGE SCALE GENOMIC DNA]</scope>
    <source>
        <strain evidence="13 14">ATCC BAA-841</strain>
    </source>
</reference>
<dbReference type="FunFam" id="1.10.287.80:FF:000005">
    <property type="entry name" value="ATP synthase gamma chain"/>
    <property type="match status" value="1"/>
</dbReference>
<dbReference type="Gene3D" id="1.10.287.80">
    <property type="entry name" value="ATP synthase, gamma subunit, helix hairpin domain"/>
    <property type="match status" value="2"/>
</dbReference>
<organism evidence="13 14">
    <name type="scientific">Dechloromonas denitrificans</name>
    <dbReference type="NCBI Taxonomy" id="281362"/>
    <lineage>
        <taxon>Bacteria</taxon>
        <taxon>Pseudomonadati</taxon>
        <taxon>Pseudomonadota</taxon>
        <taxon>Betaproteobacteria</taxon>
        <taxon>Rhodocyclales</taxon>
        <taxon>Azonexaceae</taxon>
        <taxon>Dechloromonas</taxon>
    </lineage>
</organism>
<comment type="subunit">
    <text evidence="4 12">F-type ATPases have 2 components, CF(1) - the catalytic core - and CF(0) - the membrane proton channel. CF(1) has five subunits: alpha(3), beta(3), gamma(1), delta(1), epsilon(1). CF(0) has three main subunits: a, b and c.</text>
</comment>
<gene>
    <name evidence="12" type="primary">atpG</name>
    <name evidence="13" type="ORF">AT959_17300</name>
</gene>
<evidence type="ECO:0000256" key="2">
    <source>
        <dbReference type="ARBA" id="ARBA00004170"/>
    </source>
</evidence>
<evidence type="ECO:0000256" key="6">
    <source>
        <dbReference type="ARBA" id="ARBA00022475"/>
    </source>
</evidence>
<proteinExistence type="inferred from homology"/>